<accession>A0A175YDG5</accession>
<dbReference type="EMBL" id="CP093351">
    <property type="protein sequence ID" value="WOH13957.1"/>
    <property type="molecule type" value="Genomic_DNA"/>
</dbReference>
<dbReference type="AlphaFoldDB" id="A0A175YDG5"/>
<proteinExistence type="predicted"/>
<feature type="compositionally biased region" description="Basic and acidic residues" evidence="1">
    <location>
        <begin position="98"/>
        <end position="112"/>
    </location>
</feature>
<dbReference type="Gene3D" id="1.10.287.110">
    <property type="entry name" value="DnaJ domain"/>
    <property type="match status" value="1"/>
</dbReference>
<dbReference type="InterPro" id="IPR036869">
    <property type="entry name" value="J_dom_sf"/>
</dbReference>
<feature type="region of interest" description="Disordered" evidence="1">
    <location>
        <begin position="78"/>
        <end position="121"/>
    </location>
</feature>
<protein>
    <submittedName>
        <fullName evidence="2">Uncharacterized protein</fullName>
    </submittedName>
</protein>
<feature type="region of interest" description="Disordered" evidence="1">
    <location>
        <begin position="143"/>
        <end position="200"/>
    </location>
</feature>
<gene>
    <name evidence="2" type="ORF">DCAR_0933470</name>
</gene>
<evidence type="ECO:0000256" key="1">
    <source>
        <dbReference type="SAM" id="MobiDB-lite"/>
    </source>
</evidence>
<reference evidence="2" key="1">
    <citation type="journal article" date="2016" name="Nat. Genet.">
        <title>A high-quality carrot genome assembly provides new insights into carotenoid accumulation and asterid genome evolution.</title>
        <authorList>
            <person name="Iorizzo M."/>
            <person name="Ellison S."/>
            <person name="Senalik D."/>
            <person name="Zeng P."/>
            <person name="Satapoomin P."/>
            <person name="Huang J."/>
            <person name="Bowman M."/>
            <person name="Iovene M."/>
            <person name="Sanseverino W."/>
            <person name="Cavagnaro P."/>
            <person name="Yildiz M."/>
            <person name="Macko-Podgorni A."/>
            <person name="Moranska E."/>
            <person name="Grzebelus E."/>
            <person name="Grzebelus D."/>
            <person name="Ashrafi H."/>
            <person name="Zheng Z."/>
            <person name="Cheng S."/>
            <person name="Spooner D."/>
            <person name="Van Deynze A."/>
            <person name="Simon P."/>
        </authorList>
    </citation>
    <scope>NUCLEOTIDE SEQUENCE</scope>
    <source>
        <tissue evidence="2">Leaf</tissue>
    </source>
</reference>
<dbReference type="Gramene" id="KZM81505">
    <property type="protein sequence ID" value="KZM81505"/>
    <property type="gene ID" value="DCAR_029118"/>
</dbReference>
<dbReference type="PANTHER" id="PTHR45098">
    <property type="entry name" value="DNAJ DOMAIN CONTAINING PROTEIN, EXPRESSED"/>
    <property type="match status" value="1"/>
</dbReference>
<dbReference type="SMART" id="SM00271">
    <property type="entry name" value="DnaJ"/>
    <property type="match status" value="1"/>
</dbReference>
<dbReference type="InterPro" id="IPR001623">
    <property type="entry name" value="DnaJ_domain"/>
</dbReference>
<keyword evidence="3" id="KW-1185">Reference proteome</keyword>
<evidence type="ECO:0000313" key="3">
    <source>
        <dbReference type="Proteomes" id="UP000077755"/>
    </source>
</evidence>
<sequence length="211" mass="23494">MGMDDPYGVLGLPSGDEGAKLSEDEIKKAYRAKLLELHPDKNPDDPNANHNFLNLQASYEILIDKKARLDFHHRIKKQIKRSRTSQQQNSSKPRRRRTVVDEKERAARDAHSAAEAARDEEELIRRRNEQVIARLKRDWLASRAPPPAAASSSTLNKGEAEAEAEAASMRCPCGHCQSSRTNSGGDDESSRTNSGGDDGFEAQCLAKFRKV</sequence>
<feature type="region of interest" description="Disordered" evidence="1">
    <location>
        <begin position="1"/>
        <end position="22"/>
    </location>
</feature>
<dbReference type="CDD" id="cd06257">
    <property type="entry name" value="DnaJ"/>
    <property type="match status" value="1"/>
</dbReference>
<dbReference type="PROSITE" id="PS50076">
    <property type="entry name" value="DNAJ_2"/>
    <property type="match status" value="1"/>
</dbReference>
<reference evidence="2" key="2">
    <citation type="submission" date="2022-03" db="EMBL/GenBank/DDBJ databases">
        <title>Draft title - Genomic analysis of global carrot germplasm unveils the trajectory of domestication and the origin of high carotenoid orange carrot.</title>
        <authorList>
            <person name="Iorizzo M."/>
            <person name="Ellison S."/>
            <person name="Senalik D."/>
            <person name="Macko-Podgorni A."/>
            <person name="Grzebelus D."/>
            <person name="Bostan H."/>
            <person name="Rolling W."/>
            <person name="Curaba J."/>
            <person name="Simon P."/>
        </authorList>
    </citation>
    <scope>NUCLEOTIDE SEQUENCE</scope>
    <source>
        <tissue evidence="2">Leaf</tissue>
    </source>
</reference>
<evidence type="ECO:0000313" key="2">
    <source>
        <dbReference type="EMBL" id="WOH13957.1"/>
    </source>
</evidence>
<organism evidence="2 3">
    <name type="scientific">Daucus carota subsp. sativus</name>
    <name type="common">Carrot</name>
    <dbReference type="NCBI Taxonomy" id="79200"/>
    <lineage>
        <taxon>Eukaryota</taxon>
        <taxon>Viridiplantae</taxon>
        <taxon>Streptophyta</taxon>
        <taxon>Embryophyta</taxon>
        <taxon>Tracheophyta</taxon>
        <taxon>Spermatophyta</taxon>
        <taxon>Magnoliopsida</taxon>
        <taxon>eudicotyledons</taxon>
        <taxon>Gunneridae</taxon>
        <taxon>Pentapetalae</taxon>
        <taxon>asterids</taxon>
        <taxon>campanulids</taxon>
        <taxon>Apiales</taxon>
        <taxon>Apiaceae</taxon>
        <taxon>Apioideae</taxon>
        <taxon>Scandiceae</taxon>
        <taxon>Daucinae</taxon>
        <taxon>Daucus</taxon>
        <taxon>Daucus sect. Daucus</taxon>
    </lineage>
</organism>
<dbReference type="SUPFAM" id="SSF46565">
    <property type="entry name" value="Chaperone J-domain"/>
    <property type="match status" value="1"/>
</dbReference>
<dbReference type="Proteomes" id="UP000077755">
    <property type="component" value="Chromosome 9"/>
</dbReference>
<dbReference type="PANTHER" id="PTHR45098:SF1">
    <property type="entry name" value="DNAJ DOMAIN CONTAINING PROTEIN, EXPRESSED"/>
    <property type="match status" value="1"/>
</dbReference>
<dbReference type="Pfam" id="PF00226">
    <property type="entry name" value="DnaJ"/>
    <property type="match status" value="1"/>
</dbReference>
<dbReference type="PRINTS" id="PR00625">
    <property type="entry name" value="JDOMAIN"/>
</dbReference>
<name>A0A175YDG5_DAUCS</name>